<feature type="transmembrane region" description="Helical" evidence="6">
    <location>
        <begin position="390"/>
        <end position="411"/>
    </location>
</feature>
<evidence type="ECO:0000313" key="9">
    <source>
        <dbReference type="Proteomes" id="UP001305647"/>
    </source>
</evidence>
<feature type="transmembrane region" description="Helical" evidence="6">
    <location>
        <begin position="339"/>
        <end position="369"/>
    </location>
</feature>
<comment type="subcellular location">
    <subcellularLocation>
        <location evidence="1">Membrane</location>
        <topology evidence="1">Multi-pass membrane protein</topology>
    </subcellularLocation>
</comment>
<sequence length="519" mass="56338">MTQKTDDTQPLLRSITNEGHQVYTDSPSGWQHDSDINDGATTIVDFDPHGDAENPLEWPTPFKWAVVSMLALMAFTVTLTCISVVPLASDIVRDLSHSPNPPKSASILLVTIWELGEAAGPLLIAPLSEMFGRYPVMNAANLLFIGASVLAATSQTVPQLVVARMLNGLVTAVNVLNPAIVGDMFVSDERGGALSLLFLAPLLGGACGPMVGSAVADRYGWRTVIWMTVAVASACELLFLLCFRETYKVAILRRRARDMMNSRAAGSARSFKTAFDEAEDGLRGGRPASEWDKLRDAVLRPATVLCNSRVLMAMSLFSSFAYSYFYVYSTTFSDILLDIYHLTPVTVGSCFAIFSIGSTVSVVICNRSLDRIYRRMRSTHKGVDKPEFRLPLAIVGAFGLPITIAAYGWAAQLRLPLLFLLFCVCAIGAMLMLGLIPVMAYVVDAFGLFSASAITGIIVSRCLISTFLPLTAAPLIESLGYGWGFTVLAGFSLLLAPIPVLMLRFGAHWRRSSKYSRDA</sequence>
<reference evidence="8" key="2">
    <citation type="submission" date="2023-05" db="EMBL/GenBank/DDBJ databases">
        <authorList>
            <consortium name="Lawrence Berkeley National Laboratory"/>
            <person name="Steindorff A."/>
            <person name="Hensen N."/>
            <person name="Bonometti L."/>
            <person name="Westerberg I."/>
            <person name="Brannstrom I.O."/>
            <person name="Guillou S."/>
            <person name="Cros-Aarteil S."/>
            <person name="Calhoun S."/>
            <person name="Haridas S."/>
            <person name="Kuo A."/>
            <person name="Mondo S."/>
            <person name="Pangilinan J."/>
            <person name="Riley R."/>
            <person name="Labutti K."/>
            <person name="Andreopoulos B."/>
            <person name="Lipzen A."/>
            <person name="Chen C."/>
            <person name="Yanf M."/>
            <person name="Daum C."/>
            <person name="Ng V."/>
            <person name="Clum A."/>
            <person name="Ohm R."/>
            <person name="Martin F."/>
            <person name="Silar P."/>
            <person name="Natvig D."/>
            <person name="Lalanne C."/>
            <person name="Gautier V."/>
            <person name="Ament-Velasquez S.L."/>
            <person name="Kruys A."/>
            <person name="Hutchinson M.I."/>
            <person name="Powell A.J."/>
            <person name="Barry K."/>
            <person name="Miller A.N."/>
            <person name="Grigoriev I.V."/>
            <person name="Debuchy R."/>
            <person name="Gladieux P."/>
            <person name="Thoren M.H."/>
            <person name="Johannesson H."/>
        </authorList>
    </citation>
    <scope>NUCLEOTIDE SEQUENCE</scope>
    <source>
        <strain evidence="8">CBS 757.83</strain>
    </source>
</reference>
<dbReference type="SUPFAM" id="SSF103473">
    <property type="entry name" value="MFS general substrate transporter"/>
    <property type="match status" value="1"/>
</dbReference>
<feature type="domain" description="Major facilitator superfamily (MFS) profile" evidence="7">
    <location>
        <begin position="66"/>
        <end position="507"/>
    </location>
</feature>
<name>A0AAN6SZT0_9PEZI</name>
<dbReference type="InterPro" id="IPR011701">
    <property type="entry name" value="MFS"/>
</dbReference>
<protein>
    <submittedName>
        <fullName evidence="8">MFS general substrate transporter</fullName>
    </submittedName>
</protein>
<dbReference type="InterPro" id="IPR036259">
    <property type="entry name" value="MFS_trans_sf"/>
</dbReference>
<evidence type="ECO:0000313" key="8">
    <source>
        <dbReference type="EMBL" id="KAK4098862.1"/>
    </source>
</evidence>
<keyword evidence="2 6" id="KW-0812">Transmembrane</keyword>
<evidence type="ECO:0000256" key="6">
    <source>
        <dbReference type="SAM" id="Phobius"/>
    </source>
</evidence>
<comment type="similarity">
    <text evidence="5">Belongs to the major facilitator superfamily. CAR1 family.</text>
</comment>
<dbReference type="Proteomes" id="UP001305647">
    <property type="component" value="Unassembled WGS sequence"/>
</dbReference>
<dbReference type="PANTHER" id="PTHR23502:SF163">
    <property type="entry name" value="MAJOR FACILITATOR SUPERFAMILY (MFS) PROFILE DOMAIN-CONTAINING PROTEIN"/>
    <property type="match status" value="1"/>
</dbReference>
<dbReference type="AlphaFoldDB" id="A0AAN6SZT0"/>
<dbReference type="GO" id="GO:0016020">
    <property type="term" value="C:membrane"/>
    <property type="evidence" value="ECO:0007669"/>
    <property type="project" value="UniProtKB-SubCell"/>
</dbReference>
<dbReference type="EMBL" id="MU863654">
    <property type="protein sequence ID" value="KAK4098862.1"/>
    <property type="molecule type" value="Genomic_DNA"/>
</dbReference>
<evidence type="ECO:0000256" key="4">
    <source>
        <dbReference type="ARBA" id="ARBA00023136"/>
    </source>
</evidence>
<dbReference type="PANTHER" id="PTHR23502">
    <property type="entry name" value="MAJOR FACILITATOR SUPERFAMILY"/>
    <property type="match status" value="1"/>
</dbReference>
<evidence type="ECO:0000256" key="1">
    <source>
        <dbReference type="ARBA" id="ARBA00004141"/>
    </source>
</evidence>
<dbReference type="FunFam" id="1.20.1250.20:FF:000509">
    <property type="entry name" value="MFS general substrate transporter"/>
    <property type="match status" value="1"/>
</dbReference>
<dbReference type="GO" id="GO:0022857">
    <property type="term" value="F:transmembrane transporter activity"/>
    <property type="evidence" value="ECO:0007669"/>
    <property type="project" value="InterPro"/>
</dbReference>
<keyword evidence="3 6" id="KW-1133">Transmembrane helix</keyword>
<evidence type="ECO:0000259" key="7">
    <source>
        <dbReference type="PROSITE" id="PS50850"/>
    </source>
</evidence>
<dbReference type="PROSITE" id="PS50850">
    <property type="entry name" value="MFS"/>
    <property type="match status" value="1"/>
</dbReference>
<feature type="transmembrane region" description="Helical" evidence="6">
    <location>
        <begin position="224"/>
        <end position="243"/>
    </location>
</feature>
<accession>A0AAN6SZT0</accession>
<evidence type="ECO:0000256" key="3">
    <source>
        <dbReference type="ARBA" id="ARBA00022989"/>
    </source>
</evidence>
<proteinExistence type="inferred from homology"/>
<organism evidence="8 9">
    <name type="scientific">Parathielavia hyrcaniae</name>
    <dbReference type="NCBI Taxonomy" id="113614"/>
    <lineage>
        <taxon>Eukaryota</taxon>
        <taxon>Fungi</taxon>
        <taxon>Dikarya</taxon>
        <taxon>Ascomycota</taxon>
        <taxon>Pezizomycotina</taxon>
        <taxon>Sordariomycetes</taxon>
        <taxon>Sordariomycetidae</taxon>
        <taxon>Sordariales</taxon>
        <taxon>Chaetomiaceae</taxon>
        <taxon>Parathielavia</taxon>
    </lineage>
</organism>
<dbReference type="Pfam" id="PF07690">
    <property type="entry name" value="MFS_1"/>
    <property type="match status" value="1"/>
</dbReference>
<keyword evidence="4 6" id="KW-0472">Membrane</keyword>
<gene>
    <name evidence="8" type="ORF">N658DRAFT_476171</name>
</gene>
<dbReference type="InterPro" id="IPR020846">
    <property type="entry name" value="MFS_dom"/>
</dbReference>
<feature type="transmembrane region" description="Helical" evidence="6">
    <location>
        <begin position="417"/>
        <end position="438"/>
    </location>
</feature>
<feature type="transmembrane region" description="Helical" evidence="6">
    <location>
        <begin position="310"/>
        <end position="327"/>
    </location>
</feature>
<evidence type="ECO:0000256" key="5">
    <source>
        <dbReference type="ARBA" id="ARBA00038347"/>
    </source>
</evidence>
<feature type="transmembrane region" description="Helical" evidence="6">
    <location>
        <begin position="64"/>
        <end position="85"/>
    </location>
</feature>
<reference evidence="8" key="1">
    <citation type="journal article" date="2023" name="Mol. Phylogenet. Evol.">
        <title>Genome-scale phylogeny and comparative genomics of the fungal order Sordariales.</title>
        <authorList>
            <person name="Hensen N."/>
            <person name="Bonometti L."/>
            <person name="Westerberg I."/>
            <person name="Brannstrom I.O."/>
            <person name="Guillou S."/>
            <person name="Cros-Aarteil S."/>
            <person name="Calhoun S."/>
            <person name="Haridas S."/>
            <person name="Kuo A."/>
            <person name="Mondo S."/>
            <person name="Pangilinan J."/>
            <person name="Riley R."/>
            <person name="LaButti K."/>
            <person name="Andreopoulos B."/>
            <person name="Lipzen A."/>
            <person name="Chen C."/>
            <person name="Yan M."/>
            <person name="Daum C."/>
            <person name="Ng V."/>
            <person name="Clum A."/>
            <person name="Steindorff A."/>
            <person name="Ohm R.A."/>
            <person name="Martin F."/>
            <person name="Silar P."/>
            <person name="Natvig D.O."/>
            <person name="Lalanne C."/>
            <person name="Gautier V."/>
            <person name="Ament-Velasquez S.L."/>
            <person name="Kruys A."/>
            <person name="Hutchinson M.I."/>
            <person name="Powell A.J."/>
            <person name="Barry K."/>
            <person name="Miller A.N."/>
            <person name="Grigoriev I.V."/>
            <person name="Debuchy R."/>
            <person name="Gladieux P."/>
            <person name="Hiltunen Thoren M."/>
            <person name="Johannesson H."/>
        </authorList>
    </citation>
    <scope>NUCLEOTIDE SEQUENCE</scope>
    <source>
        <strain evidence="8">CBS 757.83</strain>
    </source>
</reference>
<feature type="transmembrane region" description="Helical" evidence="6">
    <location>
        <begin position="193"/>
        <end position="212"/>
    </location>
</feature>
<keyword evidence="9" id="KW-1185">Reference proteome</keyword>
<evidence type="ECO:0000256" key="2">
    <source>
        <dbReference type="ARBA" id="ARBA00022692"/>
    </source>
</evidence>
<feature type="transmembrane region" description="Helical" evidence="6">
    <location>
        <begin position="480"/>
        <end position="507"/>
    </location>
</feature>
<feature type="transmembrane region" description="Helical" evidence="6">
    <location>
        <begin position="445"/>
        <end position="468"/>
    </location>
</feature>
<dbReference type="Gene3D" id="1.20.1250.20">
    <property type="entry name" value="MFS general substrate transporter like domains"/>
    <property type="match status" value="1"/>
</dbReference>
<comment type="caution">
    <text evidence="8">The sequence shown here is derived from an EMBL/GenBank/DDBJ whole genome shotgun (WGS) entry which is preliminary data.</text>
</comment>